<organism evidence="5 6">
    <name type="scientific">Solemya pervernicosa gill symbiont</name>
    <dbReference type="NCBI Taxonomy" id="642797"/>
    <lineage>
        <taxon>Bacteria</taxon>
        <taxon>Pseudomonadati</taxon>
        <taxon>Pseudomonadota</taxon>
        <taxon>Gammaproteobacteria</taxon>
        <taxon>sulfur-oxidizing symbionts</taxon>
    </lineage>
</organism>
<dbReference type="SUPFAM" id="SSF53850">
    <property type="entry name" value="Periplasmic binding protein-like II"/>
    <property type="match status" value="1"/>
</dbReference>
<gene>
    <name evidence="5" type="ORF">BOW53_01520</name>
</gene>
<protein>
    <submittedName>
        <fullName evidence="5">Peptide ABC transporter substrate-binding protein</fullName>
    </submittedName>
</protein>
<keyword evidence="2" id="KW-0813">Transport</keyword>
<dbReference type="Gene3D" id="3.40.190.10">
    <property type="entry name" value="Periplasmic binding protein-like II"/>
    <property type="match status" value="1"/>
</dbReference>
<dbReference type="GO" id="GO:0015833">
    <property type="term" value="P:peptide transport"/>
    <property type="evidence" value="ECO:0007669"/>
    <property type="project" value="TreeGrafter"/>
</dbReference>
<keyword evidence="3" id="KW-0732">Signal</keyword>
<evidence type="ECO:0000313" key="6">
    <source>
        <dbReference type="Proteomes" id="UP000191110"/>
    </source>
</evidence>
<dbReference type="PROSITE" id="PS51257">
    <property type="entry name" value="PROKAR_LIPOPROTEIN"/>
    <property type="match status" value="1"/>
</dbReference>
<evidence type="ECO:0000259" key="4">
    <source>
        <dbReference type="Pfam" id="PF00496"/>
    </source>
</evidence>
<dbReference type="GO" id="GO:0030288">
    <property type="term" value="C:outer membrane-bounded periplasmic space"/>
    <property type="evidence" value="ECO:0007669"/>
    <property type="project" value="UniProtKB-ARBA"/>
</dbReference>
<dbReference type="InterPro" id="IPR030678">
    <property type="entry name" value="Peptide/Ni-bd"/>
</dbReference>
<evidence type="ECO:0000256" key="1">
    <source>
        <dbReference type="ARBA" id="ARBA00005695"/>
    </source>
</evidence>
<dbReference type="PIRSF" id="PIRSF002741">
    <property type="entry name" value="MppA"/>
    <property type="match status" value="1"/>
</dbReference>
<dbReference type="PANTHER" id="PTHR30290">
    <property type="entry name" value="PERIPLASMIC BINDING COMPONENT OF ABC TRANSPORTER"/>
    <property type="match status" value="1"/>
</dbReference>
<reference evidence="5 6" key="1">
    <citation type="submission" date="2016-11" db="EMBL/GenBank/DDBJ databases">
        <title>Mixed transmission modes and dynamic genome evolution in an obligate animal-bacterial symbiosis.</title>
        <authorList>
            <person name="Russell S.L."/>
            <person name="Corbett-Detig R.B."/>
            <person name="Cavanaugh C.M."/>
        </authorList>
    </citation>
    <scope>NUCLEOTIDE SEQUENCE [LARGE SCALE GENOMIC DNA]</scope>
    <source>
        <strain evidence="5">Sveles-Q1</strain>
    </source>
</reference>
<comment type="similarity">
    <text evidence="1">Belongs to the bacterial solute-binding protein 5 family.</text>
</comment>
<name>A0A1T2LAP0_9GAMM</name>
<dbReference type="PANTHER" id="PTHR30290:SF9">
    <property type="entry name" value="OLIGOPEPTIDE-BINDING PROTEIN APPA"/>
    <property type="match status" value="1"/>
</dbReference>
<dbReference type="InterPro" id="IPR039424">
    <property type="entry name" value="SBP_5"/>
</dbReference>
<keyword evidence="6" id="KW-1185">Reference proteome</keyword>
<sequence>MSYFRGVVVRSALLLLLVLLSGCSERETQLEVRFGISSAPLNLDPRFATDATSERINRLLYQPLVEFDEAARPVPAMARWERLTPNHYRFYLKVDRAPFINGRRPTADDVLTTYANVLNPATASPHRTTLERIVQLRLIDAETIDFHIKIADPLFPAYLTLGILPAELIKQDHDFSHSPQGSGPFKFADWPEEGNLALMRRRDHQLFRFLRVADPTVRLLKLMHGEIDMVQNDLPPELIGYLKQQPEIAVTQRNGINFSYLGLNLSDKATAKLKVRRAIAHAIDRQTIIRTLFNDGAVTANAMLPTQHWSGYRGNSPYRYDPAAARALLTEAGYGENNRLKLVYKSSSDPLRLRLATVLQHQLQAVGIDLEIRSYDWSTLFGDIKAGRFQLYSLAWVGIRTPDIFRYAFHSESLPPSGANRGRFIDHTADHLIESAETSETLQGQAQHYRSLQQYLLEQLPYIPLWYEHQTVASRRFIKGYRLAADGNYDGLTEVVLER</sequence>
<dbReference type="RefSeq" id="WP_078482353.1">
    <property type="nucleotide sequence ID" value="NZ_MPRL01000003.1"/>
</dbReference>
<evidence type="ECO:0000313" key="5">
    <source>
        <dbReference type="EMBL" id="OOZ42072.1"/>
    </source>
</evidence>
<feature type="domain" description="Solute-binding protein family 5" evidence="4">
    <location>
        <begin position="75"/>
        <end position="403"/>
    </location>
</feature>
<dbReference type="InterPro" id="IPR000914">
    <property type="entry name" value="SBP_5_dom"/>
</dbReference>
<proteinExistence type="inferred from homology"/>
<dbReference type="Gene3D" id="3.10.105.10">
    <property type="entry name" value="Dipeptide-binding Protein, Domain 3"/>
    <property type="match status" value="1"/>
</dbReference>
<evidence type="ECO:0000256" key="3">
    <source>
        <dbReference type="ARBA" id="ARBA00022729"/>
    </source>
</evidence>
<accession>A0A1T2LAP0</accession>
<dbReference type="GO" id="GO:0043190">
    <property type="term" value="C:ATP-binding cassette (ABC) transporter complex"/>
    <property type="evidence" value="ECO:0007669"/>
    <property type="project" value="InterPro"/>
</dbReference>
<comment type="caution">
    <text evidence="5">The sequence shown here is derived from an EMBL/GenBank/DDBJ whole genome shotgun (WGS) entry which is preliminary data.</text>
</comment>
<dbReference type="EMBL" id="MPRL01000003">
    <property type="protein sequence ID" value="OOZ42072.1"/>
    <property type="molecule type" value="Genomic_DNA"/>
</dbReference>
<dbReference type="OrthoDB" id="9801912at2"/>
<evidence type="ECO:0000256" key="2">
    <source>
        <dbReference type="ARBA" id="ARBA00022448"/>
    </source>
</evidence>
<dbReference type="Proteomes" id="UP000191110">
    <property type="component" value="Unassembled WGS sequence"/>
</dbReference>
<dbReference type="Pfam" id="PF00496">
    <property type="entry name" value="SBP_bac_5"/>
    <property type="match status" value="1"/>
</dbReference>
<dbReference type="CDD" id="cd00995">
    <property type="entry name" value="PBP2_NikA_DppA_OppA_like"/>
    <property type="match status" value="1"/>
</dbReference>
<dbReference type="GO" id="GO:1904680">
    <property type="term" value="F:peptide transmembrane transporter activity"/>
    <property type="evidence" value="ECO:0007669"/>
    <property type="project" value="TreeGrafter"/>
</dbReference>
<dbReference type="AlphaFoldDB" id="A0A1T2LAP0"/>
<dbReference type="Gene3D" id="3.90.76.10">
    <property type="entry name" value="Dipeptide-binding Protein, Domain 1"/>
    <property type="match status" value="1"/>
</dbReference>